<dbReference type="PANTHER" id="PTHR35340">
    <property type="entry name" value="PQQ ENZYME REPEAT PROTEIN-RELATED"/>
    <property type="match status" value="1"/>
</dbReference>
<sequence length="489" mass="53261">MCASKILLLSLATVITTAVAWPSQSFKSVPFAPPVFNITKSGAHLAPGLLLITTTDPPFPASYIVTDDGDLVWSSKTGNYANLNVQTLGSQPVLTFWNGTGSADVHVAGHGYGMVQILDSTYTELFNLCLNLGLVTPGDIAIECQADLHESYVTDHGSILVTAYNITQADLTSLNGPGDGWVYDSLVFDIDIKTQEILFSWSALNGGVSISDSKQPLGSSGTLSDPFDFFHINSIQSVGNRYLLNSRYTWTSYMIDSNGDIEWQFEGSTGGDFKLPSDIHFAWQHHARALDVTATSLTLHMFDNANYEPPFAGVNQSLGLMFSLDLLSMTSTLLKDLYDPNEALYADSQGALDLLPNGNILMGYGQIPVIREYGPAGDVRMTITFGELDDGTQQSYRAYRLAWEGTPAEAPVVVVENGWAYMSWNGATCVESWYIYEGTTAETLKCTMRVRNSGFETRVSISNSTAFLKVAAVTTNFSKRYSSVVVVPQ</sequence>
<evidence type="ECO:0000313" key="3">
    <source>
        <dbReference type="Proteomes" id="UP000054321"/>
    </source>
</evidence>
<dbReference type="PANTHER" id="PTHR35340:SF6">
    <property type="entry name" value="ASST-DOMAIN-CONTAINING PROTEIN"/>
    <property type="match status" value="1"/>
</dbReference>
<evidence type="ECO:0000256" key="1">
    <source>
        <dbReference type="SAM" id="SignalP"/>
    </source>
</evidence>
<proteinExistence type="predicted"/>
<keyword evidence="3" id="KW-1185">Reference proteome</keyword>
<dbReference type="HOGENOM" id="CLU_018249_2_1_1"/>
<evidence type="ECO:0008006" key="4">
    <source>
        <dbReference type="Google" id="ProtNLM"/>
    </source>
</evidence>
<reference evidence="2 3" key="1">
    <citation type="submission" date="2014-04" db="EMBL/GenBank/DDBJ databases">
        <authorList>
            <consortium name="DOE Joint Genome Institute"/>
            <person name="Kuo A."/>
            <person name="Martino E."/>
            <person name="Perotto S."/>
            <person name="Kohler A."/>
            <person name="Nagy L.G."/>
            <person name="Floudas D."/>
            <person name="Copeland A."/>
            <person name="Barry K.W."/>
            <person name="Cichocki N."/>
            <person name="Veneault-Fourrey C."/>
            <person name="LaButti K."/>
            <person name="Lindquist E.A."/>
            <person name="Lipzen A."/>
            <person name="Lundell T."/>
            <person name="Morin E."/>
            <person name="Murat C."/>
            <person name="Sun H."/>
            <person name="Tunlid A."/>
            <person name="Henrissat B."/>
            <person name="Grigoriev I.V."/>
            <person name="Hibbett D.S."/>
            <person name="Martin F."/>
            <person name="Nordberg H.P."/>
            <person name="Cantor M.N."/>
            <person name="Hua S.X."/>
        </authorList>
    </citation>
    <scope>NUCLEOTIDE SEQUENCE [LARGE SCALE GENOMIC DNA]</scope>
    <source>
        <strain evidence="2 3">Zn</strain>
    </source>
</reference>
<dbReference type="EMBL" id="KN832877">
    <property type="protein sequence ID" value="KIN00756.1"/>
    <property type="molecule type" value="Genomic_DNA"/>
</dbReference>
<dbReference type="OrthoDB" id="5377172at2759"/>
<accession>A0A0C3GXH4</accession>
<protein>
    <recommendedName>
        <fullName evidence="4">ASST-domain-containing protein</fullName>
    </recommendedName>
</protein>
<dbReference type="InterPro" id="IPR053143">
    <property type="entry name" value="Arylsulfate_ST"/>
</dbReference>
<feature type="chain" id="PRO_5002164768" description="ASST-domain-containing protein" evidence="1">
    <location>
        <begin position="21"/>
        <end position="489"/>
    </location>
</feature>
<dbReference type="Proteomes" id="UP000054321">
    <property type="component" value="Unassembled WGS sequence"/>
</dbReference>
<dbReference type="AlphaFoldDB" id="A0A0C3GXH4"/>
<evidence type="ECO:0000313" key="2">
    <source>
        <dbReference type="EMBL" id="KIN00756.1"/>
    </source>
</evidence>
<feature type="signal peptide" evidence="1">
    <location>
        <begin position="1"/>
        <end position="20"/>
    </location>
</feature>
<name>A0A0C3GXH4_OIDMZ</name>
<organism evidence="2 3">
    <name type="scientific">Oidiodendron maius (strain Zn)</name>
    <dbReference type="NCBI Taxonomy" id="913774"/>
    <lineage>
        <taxon>Eukaryota</taxon>
        <taxon>Fungi</taxon>
        <taxon>Dikarya</taxon>
        <taxon>Ascomycota</taxon>
        <taxon>Pezizomycotina</taxon>
        <taxon>Leotiomycetes</taxon>
        <taxon>Leotiomycetes incertae sedis</taxon>
        <taxon>Myxotrichaceae</taxon>
        <taxon>Oidiodendron</taxon>
    </lineage>
</organism>
<keyword evidence="1" id="KW-0732">Signal</keyword>
<dbReference type="STRING" id="913774.A0A0C3GXH4"/>
<gene>
    <name evidence="2" type="ORF">OIDMADRAFT_124530</name>
</gene>
<dbReference type="Pfam" id="PF14269">
    <property type="entry name" value="Arylsulfotran_2"/>
    <property type="match status" value="1"/>
</dbReference>
<reference evidence="3" key="2">
    <citation type="submission" date="2015-01" db="EMBL/GenBank/DDBJ databases">
        <title>Evolutionary Origins and Diversification of the Mycorrhizal Mutualists.</title>
        <authorList>
            <consortium name="DOE Joint Genome Institute"/>
            <consortium name="Mycorrhizal Genomics Consortium"/>
            <person name="Kohler A."/>
            <person name="Kuo A."/>
            <person name="Nagy L.G."/>
            <person name="Floudas D."/>
            <person name="Copeland A."/>
            <person name="Barry K.W."/>
            <person name="Cichocki N."/>
            <person name="Veneault-Fourrey C."/>
            <person name="LaButti K."/>
            <person name="Lindquist E.A."/>
            <person name="Lipzen A."/>
            <person name="Lundell T."/>
            <person name="Morin E."/>
            <person name="Murat C."/>
            <person name="Riley R."/>
            <person name="Ohm R."/>
            <person name="Sun H."/>
            <person name="Tunlid A."/>
            <person name="Henrissat B."/>
            <person name="Grigoriev I.V."/>
            <person name="Hibbett D.S."/>
            <person name="Martin F."/>
        </authorList>
    </citation>
    <scope>NUCLEOTIDE SEQUENCE [LARGE SCALE GENOMIC DNA]</scope>
    <source>
        <strain evidence="3">Zn</strain>
    </source>
</reference>
<dbReference type="InParanoid" id="A0A0C3GXH4"/>
<dbReference type="InterPro" id="IPR039535">
    <property type="entry name" value="ASST-like"/>
</dbReference>